<dbReference type="InterPro" id="IPR012128">
    <property type="entry name" value="Phycobilisome_asu/bsu"/>
</dbReference>
<dbReference type="EMBL" id="LXQD01000225">
    <property type="protein sequence ID" value="RCJ31574.1"/>
    <property type="molecule type" value="Genomic_DNA"/>
</dbReference>
<dbReference type="AlphaFoldDB" id="A0A367R7S2"/>
<reference evidence="2" key="1">
    <citation type="submission" date="2016-04" db="EMBL/GenBank/DDBJ databases">
        <authorList>
            <person name="Tabuchi Yagui T.R."/>
        </authorList>
    </citation>
    <scope>NUCLEOTIDE SEQUENCE [LARGE SCALE GENOMIC DNA]</scope>
    <source>
        <strain evidence="2">NIES-26</strain>
    </source>
</reference>
<dbReference type="GO" id="GO:0015979">
    <property type="term" value="P:photosynthesis"/>
    <property type="evidence" value="ECO:0007669"/>
    <property type="project" value="InterPro"/>
</dbReference>
<gene>
    <name evidence="2" type="ORF">A6770_19550</name>
</gene>
<name>A0A367R7S2_9NOSO</name>
<comment type="caution">
    <text evidence="2">The sequence shown here is derived from an EMBL/GenBank/DDBJ whole genome shotgun (WGS) entry which is preliminary data.</text>
</comment>
<dbReference type="GO" id="GO:0031676">
    <property type="term" value="C:plasma membrane-derived thylakoid membrane"/>
    <property type="evidence" value="ECO:0007669"/>
    <property type="project" value="UniProtKB-SubCell"/>
</dbReference>
<keyword evidence="3" id="KW-1185">Reference proteome</keyword>
<proteinExistence type="predicted"/>
<comment type="subcellular location">
    <subcellularLocation>
        <location evidence="1">Cellular thylakoid membrane</location>
        <topology evidence="1">Peripheral membrane protein</topology>
        <orientation evidence="1">Cytoplasmic side</orientation>
    </subcellularLocation>
</comment>
<dbReference type="SUPFAM" id="SSF46458">
    <property type="entry name" value="Globin-like"/>
    <property type="match status" value="1"/>
</dbReference>
<dbReference type="Pfam" id="PF00502">
    <property type="entry name" value="Phycobilisome"/>
    <property type="match status" value="1"/>
</dbReference>
<accession>A0A367R7S2</accession>
<protein>
    <recommendedName>
        <fullName evidence="4">Phycobilisome protein</fullName>
    </recommendedName>
</protein>
<organism evidence="2 3">
    <name type="scientific">Nostoc minutum NIES-26</name>
    <dbReference type="NCBI Taxonomy" id="1844469"/>
    <lineage>
        <taxon>Bacteria</taxon>
        <taxon>Bacillati</taxon>
        <taxon>Cyanobacteriota</taxon>
        <taxon>Cyanophyceae</taxon>
        <taxon>Nostocales</taxon>
        <taxon>Nostocaceae</taxon>
        <taxon>Nostoc</taxon>
    </lineage>
</organism>
<evidence type="ECO:0000256" key="1">
    <source>
        <dbReference type="ARBA" id="ARBA00004445"/>
    </source>
</evidence>
<dbReference type="GO" id="GO:0030089">
    <property type="term" value="C:phycobilisome"/>
    <property type="evidence" value="ECO:0007669"/>
    <property type="project" value="InterPro"/>
</dbReference>
<evidence type="ECO:0008006" key="4">
    <source>
        <dbReference type="Google" id="ProtNLM"/>
    </source>
</evidence>
<dbReference type="InterPro" id="IPR009050">
    <property type="entry name" value="Globin-like_sf"/>
</dbReference>
<evidence type="ECO:0000313" key="2">
    <source>
        <dbReference type="EMBL" id="RCJ31574.1"/>
    </source>
</evidence>
<sequence length="372" mass="42362">MKEVLGNTFKPASDIENNTVESLAQQWAKKYLQNLQVDTSNPQSYNQLNLSELLSSSGREKTAQKIMVSLRSVSAKAWNKTEALLSKEVKRHRIDPNIINPWEIAADSFKIYQKALDVYTQQSELRPLSLVIKLAQEDNSLDERVLEDYTKQVAPNQLATVIGADMGAIRKKYTSIDPRVIGFVSIQFHYTSQMLIEPLDSVERSLIGAYFKVIDDHLYMPLQRAYEAAAEHDFDSTVMSAVQQLLPVSTQIAKNICQSVIELYPNYHSLSGRLSDSVVKTSSIRDVEMFQVYLWVCALEGSIAAVQQELFPLCVMLYPPLKVEWDLIRHMLHLLGQEIKSRLTPQQANTLMPYFQALWHMFSPEVFDELGL</sequence>
<evidence type="ECO:0000313" key="3">
    <source>
        <dbReference type="Proteomes" id="UP000252107"/>
    </source>
</evidence>
<dbReference type="Proteomes" id="UP000252107">
    <property type="component" value="Unassembled WGS sequence"/>
</dbReference>